<proteinExistence type="predicted"/>
<dbReference type="AlphaFoldDB" id="A0AAD9IRT2"/>
<evidence type="ECO:0000313" key="1">
    <source>
        <dbReference type="EMBL" id="KAK2139489.1"/>
    </source>
</evidence>
<evidence type="ECO:0000313" key="2">
    <source>
        <dbReference type="EMBL" id="KAK2146315.1"/>
    </source>
</evidence>
<dbReference type="EMBL" id="JAODUP010000616">
    <property type="protein sequence ID" value="KAK2146315.1"/>
    <property type="molecule type" value="Genomic_DNA"/>
</dbReference>
<evidence type="ECO:0000313" key="3">
    <source>
        <dbReference type="Proteomes" id="UP001208570"/>
    </source>
</evidence>
<gene>
    <name evidence="1" type="ORF">LSH36_1755g00000</name>
    <name evidence="2" type="ORF">LSH36_616g02024</name>
</gene>
<name>A0AAD9IRT2_9ANNE</name>
<accession>A0AAD9IRT2</accession>
<sequence>MKSTEIRAGLVPDLGTFQWRACQDSKIRSCQDGVDVEPYRSGTQQRRVSGQLQLRDSVHRLPESETVGTRDRKSGVCARSRRREIGELLRLRDPEQFLLVFGLFYANRVAALFMPVRPHSNGRTDRFNRTYLL</sequence>
<dbReference type="EMBL" id="JAODUP010001755">
    <property type="protein sequence ID" value="KAK2139489.1"/>
    <property type="molecule type" value="Genomic_DNA"/>
</dbReference>
<keyword evidence="3" id="KW-1185">Reference proteome</keyword>
<reference evidence="1" key="1">
    <citation type="journal article" date="2023" name="Mol. Biol. Evol.">
        <title>Third-Generation Sequencing Reveals the Adaptive Role of the Epigenome in Three Deep-Sea Polychaetes.</title>
        <authorList>
            <person name="Perez M."/>
            <person name="Aroh O."/>
            <person name="Sun Y."/>
            <person name="Lan Y."/>
            <person name="Juniper S.K."/>
            <person name="Young C.R."/>
            <person name="Angers B."/>
            <person name="Qian P.Y."/>
        </authorList>
    </citation>
    <scope>NUCLEOTIDE SEQUENCE</scope>
    <source>
        <strain evidence="1">P08H-3</strain>
    </source>
</reference>
<dbReference type="Proteomes" id="UP001208570">
    <property type="component" value="Unassembled WGS sequence"/>
</dbReference>
<comment type="caution">
    <text evidence="1">The sequence shown here is derived from an EMBL/GenBank/DDBJ whole genome shotgun (WGS) entry which is preliminary data.</text>
</comment>
<protein>
    <submittedName>
        <fullName evidence="1">Uncharacterized protein</fullName>
    </submittedName>
</protein>
<organism evidence="1 3">
    <name type="scientific">Paralvinella palmiformis</name>
    <dbReference type="NCBI Taxonomy" id="53620"/>
    <lineage>
        <taxon>Eukaryota</taxon>
        <taxon>Metazoa</taxon>
        <taxon>Spiralia</taxon>
        <taxon>Lophotrochozoa</taxon>
        <taxon>Annelida</taxon>
        <taxon>Polychaeta</taxon>
        <taxon>Sedentaria</taxon>
        <taxon>Canalipalpata</taxon>
        <taxon>Terebellida</taxon>
        <taxon>Terebelliformia</taxon>
        <taxon>Alvinellidae</taxon>
        <taxon>Paralvinella</taxon>
    </lineage>
</organism>